<dbReference type="Proteomes" id="UP000531561">
    <property type="component" value="Unassembled WGS sequence"/>
</dbReference>
<sequence length="144" mass="15837">MARPQPLNDKTISLGGHTDIGTIAMLLHVVGGFQVLPAGSENISSNWRYVLTAGGLLCSNPHRIVTPPGKQANCILRSLVYLVRPDHNGSMYRLQSTVIAPLAEDEEIKTRSIDEWATWKAHQVIEGKVRSQTRGGRLLAWAML</sequence>
<dbReference type="RefSeq" id="XP_037192207.1">
    <property type="nucleotide sequence ID" value="XM_037338901.1"/>
</dbReference>
<dbReference type="Gene3D" id="2.60.120.330">
    <property type="entry name" value="B-lactam Antibiotic, Isopenicillin N Synthase, Chain"/>
    <property type="match status" value="1"/>
</dbReference>
<dbReference type="InterPro" id="IPR027443">
    <property type="entry name" value="IPNS-like_sf"/>
</dbReference>
<dbReference type="AlphaFoldDB" id="A0A8H6ATE5"/>
<keyword evidence="2" id="KW-1185">Reference proteome</keyword>
<proteinExistence type="predicted"/>
<comment type="caution">
    <text evidence="1">The sequence shown here is derived from an EMBL/GenBank/DDBJ whole genome shotgun (WGS) entry which is preliminary data.</text>
</comment>
<dbReference type="OrthoDB" id="288590at2759"/>
<reference evidence="1 2" key="1">
    <citation type="journal article" date="2020" name="Phytopathology">
        <title>A high-quality genome resource of Botrytis fragariae, a new and rapidly spreading fungal pathogen causing strawberry gray mold in the U.S.A.</title>
        <authorList>
            <person name="Wu Y."/>
            <person name="Saski C.A."/>
            <person name="Schnabel G."/>
            <person name="Xiao S."/>
            <person name="Hu M."/>
        </authorList>
    </citation>
    <scope>NUCLEOTIDE SEQUENCE [LARGE SCALE GENOMIC DNA]</scope>
    <source>
        <strain evidence="1 2">BVB16</strain>
    </source>
</reference>
<dbReference type="GeneID" id="59262593"/>
<name>A0A8H6ATE5_9HELO</name>
<dbReference type="EMBL" id="JABFCT010000009">
    <property type="protein sequence ID" value="KAF5873261.1"/>
    <property type="molecule type" value="Genomic_DNA"/>
</dbReference>
<protein>
    <submittedName>
        <fullName evidence="1">Putative 2og-fe oxygenase protein</fullName>
    </submittedName>
</protein>
<dbReference type="SUPFAM" id="SSF51197">
    <property type="entry name" value="Clavaminate synthase-like"/>
    <property type="match status" value="1"/>
</dbReference>
<gene>
    <name evidence="1" type="ORF">Bfra_008542</name>
</gene>
<accession>A0A8H6ATE5</accession>
<evidence type="ECO:0000313" key="2">
    <source>
        <dbReference type="Proteomes" id="UP000531561"/>
    </source>
</evidence>
<organism evidence="1 2">
    <name type="scientific">Botrytis fragariae</name>
    <dbReference type="NCBI Taxonomy" id="1964551"/>
    <lineage>
        <taxon>Eukaryota</taxon>
        <taxon>Fungi</taxon>
        <taxon>Dikarya</taxon>
        <taxon>Ascomycota</taxon>
        <taxon>Pezizomycotina</taxon>
        <taxon>Leotiomycetes</taxon>
        <taxon>Helotiales</taxon>
        <taxon>Sclerotiniaceae</taxon>
        <taxon>Botrytis</taxon>
    </lineage>
</organism>
<evidence type="ECO:0000313" key="1">
    <source>
        <dbReference type="EMBL" id="KAF5873261.1"/>
    </source>
</evidence>